<dbReference type="InterPro" id="IPR036047">
    <property type="entry name" value="F-box-like_dom_sf"/>
</dbReference>
<keyword evidence="2 3" id="KW-0040">ANK repeat</keyword>
<feature type="compositionally biased region" description="Basic and acidic residues" evidence="4">
    <location>
        <begin position="893"/>
        <end position="911"/>
    </location>
</feature>
<feature type="compositionally biased region" description="Basic and acidic residues" evidence="4">
    <location>
        <begin position="1010"/>
        <end position="1020"/>
    </location>
</feature>
<evidence type="ECO:0000313" key="6">
    <source>
        <dbReference type="EMBL" id="EHL30128.1"/>
    </source>
</evidence>
<dbReference type="Pfam" id="PF12796">
    <property type="entry name" value="Ank_2"/>
    <property type="match status" value="1"/>
</dbReference>
<dbReference type="EMBL" id="JH413835">
    <property type="protein sequence ID" value="EHL30128.1"/>
    <property type="molecule type" value="Genomic_DNA"/>
</dbReference>
<dbReference type="Gene3D" id="1.25.40.20">
    <property type="entry name" value="Ankyrin repeat-containing domain"/>
    <property type="match status" value="2"/>
</dbReference>
<dbReference type="OrthoDB" id="5651885at2"/>
<keyword evidence="7" id="KW-1185">Reference proteome</keyword>
<dbReference type="InterPro" id="IPR051165">
    <property type="entry name" value="Multifunctional_ANK_Repeat"/>
</dbReference>
<evidence type="ECO:0000259" key="5">
    <source>
        <dbReference type="PROSITE" id="PS50181"/>
    </source>
</evidence>
<dbReference type="HOGENOM" id="CLU_314936_0_0_6"/>
<name>G9ERF9_9GAMM</name>
<protein>
    <recommendedName>
        <fullName evidence="5">F-box domain-containing protein</fullName>
    </recommendedName>
</protein>
<dbReference type="InParanoid" id="G9ERF9"/>
<reference evidence="6 7" key="1">
    <citation type="journal article" date="2011" name="BMC Genomics">
        <title>Insight into cross-talk between intra-amoebal pathogens.</title>
        <authorList>
            <person name="Gimenez G."/>
            <person name="Bertelli C."/>
            <person name="Moliner C."/>
            <person name="Robert C."/>
            <person name="Raoult D."/>
            <person name="Fournier P.E."/>
            <person name="Greub G."/>
        </authorList>
    </citation>
    <scope>NUCLEOTIDE SEQUENCE [LARGE SCALE GENOMIC DNA]</scope>
    <source>
        <strain evidence="6 7">LLAP12</strain>
    </source>
</reference>
<dbReference type="SMART" id="SM00248">
    <property type="entry name" value="ANK"/>
    <property type="match status" value="7"/>
</dbReference>
<dbReference type="RefSeq" id="WP_006871765.1">
    <property type="nucleotide sequence ID" value="NZ_JH413835.1"/>
</dbReference>
<accession>G9ERF9</accession>
<evidence type="ECO:0000256" key="1">
    <source>
        <dbReference type="ARBA" id="ARBA00022737"/>
    </source>
</evidence>
<evidence type="ECO:0000256" key="3">
    <source>
        <dbReference type="PROSITE-ProRule" id="PRU00023"/>
    </source>
</evidence>
<gene>
    <name evidence="6" type="ORF">LDG_7874</name>
</gene>
<keyword evidence="1" id="KW-0677">Repeat</keyword>
<feature type="region of interest" description="Disordered" evidence="4">
    <location>
        <begin position="883"/>
        <end position="1028"/>
    </location>
</feature>
<feature type="repeat" description="ANK" evidence="3">
    <location>
        <begin position="567"/>
        <end position="599"/>
    </location>
</feature>
<feature type="compositionally biased region" description="Basic residues" evidence="4">
    <location>
        <begin position="883"/>
        <end position="892"/>
    </location>
</feature>
<dbReference type="PROSITE" id="PS50181">
    <property type="entry name" value="FBOX"/>
    <property type="match status" value="1"/>
</dbReference>
<dbReference type="Proteomes" id="UP000002770">
    <property type="component" value="Unassembled WGS sequence"/>
</dbReference>
<dbReference type="InterPro" id="IPR001810">
    <property type="entry name" value="F-box_dom"/>
</dbReference>
<evidence type="ECO:0000256" key="4">
    <source>
        <dbReference type="SAM" id="MobiDB-lite"/>
    </source>
</evidence>
<evidence type="ECO:0000313" key="7">
    <source>
        <dbReference type="Proteomes" id="UP000002770"/>
    </source>
</evidence>
<dbReference type="PROSITE" id="PS50088">
    <property type="entry name" value="ANK_REPEAT"/>
    <property type="match status" value="1"/>
</dbReference>
<organism evidence="6 7">
    <name type="scientific">Legionella drancourtii LLAP12</name>
    <dbReference type="NCBI Taxonomy" id="658187"/>
    <lineage>
        <taxon>Bacteria</taxon>
        <taxon>Pseudomonadati</taxon>
        <taxon>Pseudomonadota</taxon>
        <taxon>Gammaproteobacteria</taxon>
        <taxon>Legionellales</taxon>
        <taxon>Legionellaceae</taxon>
        <taxon>Legionella</taxon>
    </lineage>
</organism>
<feature type="domain" description="F-box" evidence="5">
    <location>
        <begin position="85"/>
        <end position="132"/>
    </location>
</feature>
<feature type="compositionally biased region" description="Polar residues" evidence="4">
    <location>
        <begin position="984"/>
        <end position="1009"/>
    </location>
</feature>
<dbReference type="Gene3D" id="1.20.1280.50">
    <property type="match status" value="2"/>
</dbReference>
<evidence type="ECO:0000256" key="2">
    <source>
        <dbReference type="ARBA" id="ARBA00023043"/>
    </source>
</evidence>
<dbReference type="SUPFAM" id="SSF81383">
    <property type="entry name" value="F-box domain"/>
    <property type="match status" value="2"/>
</dbReference>
<dbReference type="PROSITE" id="PS50297">
    <property type="entry name" value="ANK_REP_REGION"/>
    <property type="match status" value="1"/>
</dbReference>
<feature type="compositionally biased region" description="Basic and acidic residues" evidence="4">
    <location>
        <begin position="937"/>
        <end position="951"/>
    </location>
</feature>
<dbReference type="STRING" id="658187.LDG_7874"/>
<proteinExistence type="predicted"/>
<dbReference type="Pfam" id="PF12937">
    <property type="entry name" value="F-box-like"/>
    <property type="match status" value="1"/>
</dbReference>
<sequence length="1028" mass="117770">MHELTNIAKDNPDVFIEIMRYLAPQELAQVSLVNHDFHELTQDEVLWKLKFKQHFPADFPTSVPNDFNWKKAFIKQYRNALCTSDYLKEKIPEEVLFKILSYLTPKTILTEVNPLSPFLANFSHDSLLWQQLFIEHFPEKLPLRPSENYDWLNAFKEKYRAKYKNVKITTITSIIRDDVETINAAKLRVDELEANNFLLVKTALKNKSQDCLDHFFKLVVEEKSQSTSKMTLLHWMVLCNQIDKVEAYDNNNELNAQNNKGQTALMLAIENGLFSIFQHLIAKEKINRILMDTQKKTFFIYILKQDNSDMLRLTFNNLAQRAQNYKQRNSKQPIDAPKQKRNTNNLLTQYATQLLMPAIQIGASNCFQFLLRPEISPSTDLLERTIQFGRLSMLSTLLKNAFTLLKSSDARIKALNGYIVHAAHYGHYEIYKYLSNLLCERMSSDDENQDSVVKTEELTLIETQATTSRSNPSLPLSLRCELFEAAAKNGHFAFIQSLLEEKIIDFSIKEELLAAKAISQASFGLAFFHALSKNNINIIKFFLAKEFININQELHAQEGTHPNLYQLKTTALHIATRYNYIELMEFLLDKGSNIDTCDNKKRTALYMAVTSKSSKGLELLLNRGANPAIGASLLHQAIKLNFPEGLAKLLKAAPEGLAHIKTSKQYYRPLVEEAIVSDSESCVEILLDHGDKIKLGDFKKAIENERLKIVHMFLEKTTKFINSAEEPLLLLCQYNKPMLQLLLQYGANPLTCIENCIAQKKSVSVVRDLLELNNKLKLPKIDIARLFKQARMVKNKHMINYLKKELAFENDAKENGVSTEVQLLKEEAQKIGYRNGQYMAAKKSELEEITLAPTIKKSPVYKKLSKQQKMLIHEIYEQAYRQGHAHGLAKRQKTLEHSERESKNSSDNEKPAKKRKITSGSLSTKKRKKTSEDTEEEPIKEKESTEENDKPKKCRKLTETPVQTEAQQLAEALTEDKAEETEIIMSQASTSSTGTNPNSFFATAINNAPENRDIENKQEQKPQSPKPM</sequence>
<dbReference type="InterPro" id="IPR036770">
    <property type="entry name" value="Ankyrin_rpt-contain_sf"/>
</dbReference>
<dbReference type="AlphaFoldDB" id="G9ERF9"/>
<dbReference type="PANTHER" id="PTHR24123:SF33">
    <property type="entry name" value="PROTEIN HOS4"/>
    <property type="match status" value="1"/>
</dbReference>
<dbReference type="InterPro" id="IPR002110">
    <property type="entry name" value="Ankyrin_rpt"/>
</dbReference>
<dbReference type="PANTHER" id="PTHR24123">
    <property type="entry name" value="ANKYRIN REPEAT-CONTAINING"/>
    <property type="match status" value="1"/>
</dbReference>
<dbReference type="SUPFAM" id="SSF48403">
    <property type="entry name" value="Ankyrin repeat"/>
    <property type="match status" value="3"/>
</dbReference>